<protein>
    <recommendedName>
        <fullName evidence="1">N-acetyltransferase domain-containing protein</fullName>
    </recommendedName>
</protein>
<accession>A0A0W1JRF4</accession>
<dbReference type="Pfam" id="PF00583">
    <property type="entry name" value="Acetyltransf_1"/>
    <property type="match status" value="1"/>
</dbReference>
<dbReference type="SUPFAM" id="SSF55729">
    <property type="entry name" value="Acyl-CoA N-acyltransferases (Nat)"/>
    <property type="match status" value="1"/>
</dbReference>
<dbReference type="EMBL" id="LOCK01000001">
    <property type="protein sequence ID" value="KTE93855.1"/>
    <property type="molecule type" value="Genomic_DNA"/>
</dbReference>
<name>A0A0W1JRF4_DESHA</name>
<organism evidence="2 3">
    <name type="scientific">Desulfitobacterium hafniense</name>
    <name type="common">Desulfitobacterium frappieri</name>
    <dbReference type="NCBI Taxonomy" id="49338"/>
    <lineage>
        <taxon>Bacteria</taxon>
        <taxon>Bacillati</taxon>
        <taxon>Bacillota</taxon>
        <taxon>Clostridia</taxon>
        <taxon>Eubacteriales</taxon>
        <taxon>Desulfitobacteriaceae</taxon>
        <taxon>Desulfitobacterium</taxon>
    </lineage>
</organism>
<evidence type="ECO:0000259" key="1">
    <source>
        <dbReference type="PROSITE" id="PS51186"/>
    </source>
</evidence>
<comment type="caution">
    <text evidence="2">The sequence shown here is derived from an EMBL/GenBank/DDBJ whole genome shotgun (WGS) entry which is preliminary data.</text>
</comment>
<dbReference type="AlphaFoldDB" id="A0A0W1JRF4"/>
<reference evidence="2 3" key="1">
    <citation type="submission" date="2015-12" db="EMBL/GenBank/DDBJ databases">
        <title>Draft Genome Sequence of Desulfitobacterium hafniense Strain DH, a Sulfate-reducing Bacterium Isolated from Paddy Soils.</title>
        <authorList>
            <person name="Bao P."/>
            <person name="Zhang X."/>
            <person name="Li G."/>
        </authorList>
    </citation>
    <scope>NUCLEOTIDE SEQUENCE [LARGE SCALE GENOMIC DNA]</scope>
    <source>
        <strain evidence="2 3">DH</strain>
    </source>
</reference>
<dbReference type="RefSeq" id="WP_058490645.1">
    <property type="nucleotide sequence ID" value="NZ_LOCK01000001.1"/>
</dbReference>
<gene>
    <name evidence="2" type="ORF">AT727_02550</name>
</gene>
<evidence type="ECO:0000313" key="3">
    <source>
        <dbReference type="Proteomes" id="UP000054623"/>
    </source>
</evidence>
<dbReference type="PROSITE" id="PS51186">
    <property type="entry name" value="GNAT"/>
    <property type="match status" value="1"/>
</dbReference>
<dbReference type="OrthoDB" id="2619741at2"/>
<dbReference type="GO" id="GO:0016747">
    <property type="term" value="F:acyltransferase activity, transferring groups other than amino-acyl groups"/>
    <property type="evidence" value="ECO:0007669"/>
    <property type="project" value="InterPro"/>
</dbReference>
<dbReference type="Gene3D" id="3.40.630.30">
    <property type="match status" value="1"/>
</dbReference>
<evidence type="ECO:0000313" key="2">
    <source>
        <dbReference type="EMBL" id="KTE93855.1"/>
    </source>
</evidence>
<dbReference type="InterPro" id="IPR016181">
    <property type="entry name" value="Acyl_CoA_acyltransferase"/>
</dbReference>
<dbReference type="Proteomes" id="UP000054623">
    <property type="component" value="Unassembled WGS sequence"/>
</dbReference>
<feature type="domain" description="N-acetyltransferase" evidence="1">
    <location>
        <begin position="92"/>
        <end position="240"/>
    </location>
</feature>
<dbReference type="InterPro" id="IPR000182">
    <property type="entry name" value="GNAT_dom"/>
</dbReference>
<sequence>MKIIDAFWEKRNLGVSATEVVVEINDEVCDIVERLKTLTTEYNVVKLPVCRVDVSFALSKLGFSFIETMNHLTHDMRTIPLDSRKIEIFDSTDFLPMENEDIQTMYSNIRKGLYKTDRIYFDSYFTPQQSANRYIGWISDELERGSEIYKLVYNGECFGFVGFKKIREYEYQNFIYGIYPPFQGKGLAFNMTYKLVDELKVRGVKAIYIDISSNNIPSLQASIRYGYMFNSFTYIFVKHK</sequence>
<proteinExistence type="predicted"/>
<dbReference type="CDD" id="cd04301">
    <property type="entry name" value="NAT_SF"/>
    <property type="match status" value="1"/>
</dbReference>